<comment type="caution">
    <text evidence="2">The sequence shown here is derived from an EMBL/GenBank/DDBJ whole genome shotgun (WGS) entry which is preliminary data.</text>
</comment>
<name>A0A317MZT5_9GAMM</name>
<sequence length="112" mass="11582">MPASAERHAPPAKPAGKRKPKAAGKPKPDAQEHKRSAAPSGLKTAGFYRITDLAKPDGLTGLGRSTLYDMSNAGTFPAPVKLSTQVSGWPVPAVNAWLAARGALPATSDARV</sequence>
<protein>
    <submittedName>
        <fullName evidence="2">CP4-57 regulatory protein AlpA</fullName>
    </submittedName>
</protein>
<feature type="compositionally biased region" description="Basic residues" evidence="1">
    <location>
        <begin position="15"/>
        <end position="24"/>
    </location>
</feature>
<accession>A0A317MZT5</accession>
<gene>
    <name evidence="2" type="ORF">C7443_102565</name>
</gene>
<reference evidence="2 3" key="1">
    <citation type="submission" date="2018-05" db="EMBL/GenBank/DDBJ databases">
        <title>Genomic Encyclopedia of Type Strains, Phase IV (KMG-IV): sequencing the most valuable type-strain genomes for metagenomic binning, comparative biology and taxonomic classification.</title>
        <authorList>
            <person name="Goeker M."/>
        </authorList>
    </citation>
    <scope>NUCLEOTIDE SEQUENCE [LARGE SCALE GENOMIC DNA]</scope>
    <source>
        <strain evidence="2 3">DSM 23606</strain>
    </source>
</reference>
<proteinExistence type="predicted"/>
<dbReference type="OrthoDB" id="5298532at2"/>
<feature type="compositionally biased region" description="Basic and acidic residues" evidence="1">
    <location>
        <begin position="26"/>
        <end position="35"/>
    </location>
</feature>
<dbReference type="Proteomes" id="UP000246569">
    <property type="component" value="Unassembled WGS sequence"/>
</dbReference>
<evidence type="ECO:0000313" key="3">
    <source>
        <dbReference type="Proteomes" id="UP000246569"/>
    </source>
</evidence>
<dbReference type="Pfam" id="PF05930">
    <property type="entry name" value="Phage_AlpA"/>
    <property type="match status" value="1"/>
</dbReference>
<dbReference type="AlphaFoldDB" id="A0A317MZT5"/>
<dbReference type="InterPro" id="IPR010260">
    <property type="entry name" value="AlpA"/>
</dbReference>
<feature type="region of interest" description="Disordered" evidence="1">
    <location>
        <begin position="1"/>
        <end position="43"/>
    </location>
</feature>
<dbReference type="EMBL" id="QGTJ01000002">
    <property type="protein sequence ID" value="PWV64911.1"/>
    <property type="molecule type" value="Genomic_DNA"/>
</dbReference>
<dbReference type="Gene3D" id="1.10.238.160">
    <property type="match status" value="1"/>
</dbReference>
<keyword evidence="3" id="KW-1185">Reference proteome</keyword>
<evidence type="ECO:0000256" key="1">
    <source>
        <dbReference type="SAM" id="MobiDB-lite"/>
    </source>
</evidence>
<organism evidence="2 3">
    <name type="scientific">Plasticicumulans acidivorans</name>
    <dbReference type="NCBI Taxonomy" id="886464"/>
    <lineage>
        <taxon>Bacteria</taxon>
        <taxon>Pseudomonadati</taxon>
        <taxon>Pseudomonadota</taxon>
        <taxon>Gammaproteobacteria</taxon>
        <taxon>Candidatus Competibacteraceae</taxon>
        <taxon>Plasticicumulans</taxon>
    </lineage>
</organism>
<evidence type="ECO:0000313" key="2">
    <source>
        <dbReference type="EMBL" id="PWV64911.1"/>
    </source>
</evidence>
<dbReference type="RefSeq" id="WP_110017530.1">
    <property type="nucleotide sequence ID" value="NZ_QGTJ01000002.1"/>
</dbReference>